<dbReference type="Proteomes" id="UP000323075">
    <property type="component" value="Unassembled WGS sequence"/>
</dbReference>
<accession>A0A4D6GU50</accession>
<protein>
    <submittedName>
        <fullName evidence="2">Uncharacterized protein</fullName>
    </submittedName>
</protein>
<dbReference type="EMBL" id="VRYN01000014">
    <property type="protein sequence ID" value="TYO74497.1"/>
    <property type="molecule type" value="Genomic_DNA"/>
</dbReference>
<dbReference type="Proteomes" id="UP000296216">
    <property type="component" value="Chromosome"/>
</dbReference>
<dbReference type="InterPro" id="IPR055934">
    <property type="entry name" value="DUF7512"/>
</dbReference>
<dbReference type="AlphaFoldDB" id="A0A4D6GU50"/>
<dbReference type="RefSeq" id="WP_168731182.1">
    <property type="nucleotide sequence ID" value="NZ_VRYN01000014.1"/>
</dbReference>
<reference evidence="2 4" key="1">
    <citation type="journal article" date="2019" name="Microbiol. Resour. Announc.">
        <title>The Genome Sequence of the Halobacterium salinarum Type Strain Is Closely Related to That of Laboratory Strains NRC-1 and R1.</title>
        <authorList>
            <person name="Pfeiffer F."/>
            <person name="Marchfelder A."/>
            <person name="Habermann B."/>
            <person name="Dyall-Smith M.L."/>
        </authorList>
    </citation>
    <scope>NUCLEOTIDE SEQUENCE [LARGE SCALE GENOMIC DNA]</scope>
    <source>
        <strain evidence="2">91-R6</strain>
        <strain evidence="4">ATCC 33171 / DSM 3754 / JCM 8978 / NBRC 102687 / NCIMB 764 / 91-R6</strain>
    </source>
</reference>
<proteinExistence type="predicted"/>
<dbReference type="Pfam" id="PF24352">
    <property type="entry name" value="DUF7512"/>
    <property type="match status" value="1"/>
</dbReference>
<sequence length="49" mass="4898">MIDALSLPPTVQAAGLIGAVLLEAMVLHVGYGVVTNALGPNVKRALGGE</sequence>
<evidence type="ECO:0000313" key="2">
    <source>
        <dbReference type="EMBL" id="QCC44676.1"/>
    </source>
</evidence>
<evidence type="ECO:0000313" key="4">
    <source>
        <dbReference type="Proteomes" id="UP000296216"/>
    </source>
</evidence>
<dbReference type="GeneID" id="62883550"/>
<gene>
    <name evidence="3" type="ORF">APQ99_02315</name>
    <name evidence="2" type="ORF">HBSAL_04940</name>
</gene>
<evidence type="ECO:0000313" key="5">
    <source>
        <dbReference type="Proteomes" id="UP000323075"/>
    </source>
</evidence>
<evidence type="ECO:0000256" key="1">
    <source>
        <dbReference type="SAM" id="Phobius"/>
    </source>
</evidence>
<organism evidence="2 4">
    <name type="scientific">Halobacterium salinarum (strain ATCC 33171 / DSM 3754 / JCM 8978 / NBRC 102687 / NCIMB 764 / 91-R6)</name>
    <dbReference type="NCBI Taxonomy" id="2597657"/>
    <lineage>
        <taxon>Archaea</taxon>
        <taxon>Methanobacteriati</taxon>
        <taxon>Methanobacteriota</taxon>
        <taxon>Stenosarchaea group</taxon>
        <taxon>Halobacteria</taxon>
        <taxon>Halobacteriales</taxon>
        <taxon>Halobacteriaceae</taxon>
        <taxon>Halobacterium</taxon>
    </lineage>
</organism>
<name>A0A4D6GU50_HALS9</name>
<keyword evidence="1" id="KW-0812">Transmembrane</keyword>
<dbReference type="EMBL" id="CP038631">
    <property type="protein sequence ID" value="QCC44676.1"/>
    <property type="molecule type" value="Genomic_DNA"/>
</dbReference>
<reference evidence="2" key="3">
    <citation type="journal article" name="MicrobiologyOpen">
        <title>Whole-genome comparison between the type strain of Halobacterium salinarum (DSM 3754(T)) and the laboratory strains R1 and NRC-1.</title>
        <authorList>
            <person name="Pfeiffer F."/>
            <person name="Losensky G."/>
            <person name="Marchfelder A."/>
            <person name="Habermann B."/>
            <person name="Dyall-Smith M."/>
        </authorList>
    </citation>
    <scope>NUCLEOTIDE SEQUENCE</scope>
    <source>
        <strain evidence="2">91-R6</strain>
    </source>
</reference>
<reference evidence="3 5" key="2">
    <citation type="submission" date="2019-07" db="EMBL/GenBank/DDBJ databases">
        <title>Genomic Encyclopedia of Archaeal and Bacterial Type Strains, Phase II (KMG-II): from individual species to whole genera.</title>
        <authorList>
            <person name="Goeker M."/>
        </authorList>
    </citation>
    <scope>NUCLEOTIDE SEQUENCE [LARGE SCALE GENOMIC DNA]</scope>
    <source>
        <strain evidence="3 5">DSM 3754</strain>
    </source>
</reference>
<feature type="transmembrane region" description="Helical" evidence="1">
    <location>
        <begin position="12"/>
        <end position="34"/>
    </location>
</feature>
<keyword evidence="1" id="KW-1133">Transmembrane helix</keyword>
<keyword evidence="1" id="KW-0472">Membrane</keyword>
<evidence type="ECO:0000313" key="3">
    <source>
        <dbReference type="EMBL" id="TYO74497.1"/>
    </source>
</evidence>